<feature type="transmembrane region" description="Helical" evidence="1">
    <location>
        <begin position="189"/>
        <end position="207"/>
    </location>
</feature>
<feature type="transmembrane region" description="Helical" evidence="1">
    <location>
        <begin position="98"/>
        <end position="121"/>
    </location>
</feature>
<proteinExistence type="predicted"/>
<organism evidence="2 4">
    <name type="scientific">Huberarchaeum crystalense</name>
    <dbReference type="NCBI Taxonomy" id="2014257"/>
    <lineage>
        <taxon>Archaea</taxon>
        <taxon>Candidatus Huberarchaeota</taxon>
        <taxon>Candidatus Huberarchaeia</taxon>
        <taxon>Candidatus Huberarchaeales</taxon>
        <taxon>Candidatus Huberarchaeaceae</taxon>
        <taxon>Candidatus Huberarchaeum</taxon>
    </lineage>
</organism>
<keyword evidence="1" id="KW-0472">Membrane</keyword>
<keyword evidence="1" id="KW-0812">Transmembrane</keyword>
<evidence type="ECO:0000313" key="4">
    <source>
        <dbReference type="Proteomes" id="UP000229789"/>
    </source>
</evidence>
<name>A0A2G9LIY0_HUBC1</name>
<evidence type="ECO:0000313" key="2">
    <source>
        <dbReference type="EMBL" id="PIN66508.1"/>
    </source>
</evidence>
<evidence type="ECO:0000256" key="1">
    <source>
        <dbReference type="SAM" id="Phobius"/>
    </source>
</evidence>
<reference evidence="5" key="1">
    <citation type="submission" date="2017-09" db="EMBL/GenBank/DDBJ databases">
        <title>Depth-based differentiation of microbial function through sediment-hosted aquifers and enrichment of novel symbionts in the deep terrestrial subsurface.</title>
        <authorList>
            <person name="Probst A.J."/>
            <person name="Ladd B."/>
            <person name="Jarett J.K."/>
            <person name="Geller-Mcgrath D.E."/>
            <person name="Sieber C.M.K."/>
            <person name="Emerson J.B."/>
            <person name="Anantharaman K."/>
            <person name="Thomas B.C."/>
            <person name="Malmstrom R."/>
            <person name="Stieglmeier M."/>
            <person name="Klingl A."/>
            <person name="Woyke T."/>
            <person name="Ryan C.M."/>
            <person name="Banfield J.F."/>
        </authorList>
    </citation>
    <scope>NUCLEOTIDE SEQUENCE [LARGE SCALE GENOMIC DNA]</scope>
</reference>
<evidence type="ECO:0008006" key="6">
    <source>
        <dbReference type="Google" id="ProtNLM"/>
    </source>
</evidence>
<dbReference type="Pfam" id="PF13197">
    <property type="entry name" value="DUF4013"/>
    <property type="match status" value="1"/>
</dbReference>
<sequence>MVVKKKAKKTPKVAKSKAKGDVKDVVDFPIFIQNPEVSKSEVKDNISIRDILKAPFTKENRKQLLVVIWGVFLFSFSVLLVLYLSVLIKGWSDDGLFLMLWGILFIVVYIFVYIIILGYAGRWLKNILNKNLDLPSWENKKGLIKVGFGIFIVYLAYYLPFYIVYFIFMLALGIKSSAFIVIDTIMIPLLFVALLPFIMIAIIRFIYKEQIKDAFKLKEVLVEFRSKSLDYIVACILCFVVICIVVVALIFLVVLTSLFVRYMALIPILVVNTLLGSILNVIMLGLFFYIECVFSVYLYLIIFGLFGRVYAQSQSNK</sequence>
<feature type="transmembrane region" description="Helical" evidence="1">
    <location>
        <begin position="294"/>
        <end position="311"/>
    </location>
</feature>
<evidence type="ECO:0000313" key="3">
    <source>
        <dbReference type="EMBL" id="PIV13873.1"/>
    </source>
</evidence>
<dbReference type="EMBL" id="PEUT01000011">
    <property type="protein sequence ID" value="PIV13873.1"/>
    <property type="molecule type" value="Genomic_DNA"/>
</dbReference>
<comment type="caution">
    <text evidence="2">The sequence shown here is derived from an EMBL/GenBank/DDBJ whole genome shotgun (WGS) entry which is preliminary data.</text>
</comment>
<accession>A0A2G9LIY0</accession>
<reference evidence="2 4" key="2">
    <citation type="submission" date="2017-09" db="EMBL/GenBank/DDBJ databases">
        <title>Depth-based differentiation of microbial function through sediment-hosted aquifers and enrichment of novel symbionts in the deep terrestrial subsurface.</title>
        <authorList>
            <person name="Probst A.J."/>
            <person name="Ladd B."/>
            <person name="Jarett J.K."/>
            <person name="Geller-Mcgrath D.E."/>
            <person name="Sieber C.M."/>
            <person name="Emerson J.B."/>
            <person name="Anantharaman K."/>
            <person name="Thomas B.C."/>
            <person name="Malmstrom R."/>
            <person name="Stieglmeier M."/>
            <person name="Klingl A."/>
            <person name="Woyke T."/>
            <person name="Ryan C.M."/>
            <person name="Banfield J.F."/>
        </authorList>
    </citation>
    <scope>NUCLEOTIDE SEQUENCE [LARGE SCALE GENOMIC DNA]</scope>
    <source>
        <strain evidence="3">CG03_land_8_20_14_0_80_31_114</strain>
        <strain evidence="2">CG18_big_fil_WC_8_21_14_2_50_31_19</strain>
    </source>
</reference>
<evidence type="ECO:0000313" key="5">
    <source>
        <dbReference type="Proteomes" id="UP000230713"/>
    </source>
</evidence>
<dbReference type="EMBL" id="PCUF01000025">
    <property type="protein sequence ID" value="PIN66508.1"/>
    <property type="molecule type" value="Genomic_DNA"/>
</dbReference>
<feature type="transmembrane region" description="Helical" evidence="1">
    <location>
        <begin position="231"/>
        <end position="255"/>
    </location>
</feature>
<feature type="transmembrane region" description="Helical" evidence="1">
    <location>
        <begin position="262"/>
        <end position="288"/>
    </location>
</feature>
<protein>
    <recommendedName>
        <fullName evidence="6">Glycerophosphoryl diester phosphodiesterase membrane domain-containing protein</fullName>
    </recommendedName>
</protein>
<accession>A0A2H9M2T7</accession>
<dbReference type="AlphaFoldDB" id="A0A2G9LIY0"/>
<feature type="transmembrane region" description="Helical" evidence="1">
    <location>
        <begin position="142"/>
        <end position="159"/>
    </location>
</feature>
<feature type="transmembrane region" description="Helical" evidence="1">
    <location>
        <begin position="64"/>
        <end position="86"/>
    </location>
</feature>
<gene>
    <name evidence="3" type="ORF">COS45_00585</name>
    <name evidence="2" type="ORF">COW69_01905</name>
</gene>
<keyword evidence="1" id="KW-1133">Transmembrane helix</keyword>
<dbReference type="Proteomes" id="UP000230713">
    <property type="component" value="Unassembled WGS sequence"/>
</dbReference>
<dbReference type="Proteomes" id="UP000229789">
    <property type="component" value="Unassembled WGS sequence"/>
</dbReference>
<dbReference type="InterPro" id="IPR025098">
    <property type="entry name" value="DUF4013"/>
</dbReference>